<dbReference type="AlphaFoldDB" id="A0A9Q1BAL6"/>
<sequence>MLEVSHVFDTALVTFLQDEENIAVNQTIIFRSSESRYHNPRKVNQLFGHRWQISMFFSIWLFQLCSVFGKDDNITECLEINSSFN</sequence>
<comment type="caution">
    <text evidence="1">The sequence shown here is derived from an EMBL/GenBank/DDBJ whole genome shotgun (WGS) entry which is preliminary data.</text>
</comment>
<dbReference type="EMBL" id="JAIZAY010001475">
    <property type="protein sequence ID" value="KAJ8017567.1"/>
    <property type="molecule type" value="Genomic_DNA"/>
</dbReference>
<gene>
    <name evidence="1" type="ORF">HOLleu_44931</name>
</gene>
<name>A0A9Q1BAL6_HOLLE</name>
<reference evidence="1" key="1">
    <citation type="submission" date="2021-10" db="EMBL/GenBank/DDBJ databases">
        <title>Tropical sea cucumber genome reveals ecological adaptation and Cuvierian tubules defense mechanism.</title>
        <authorList>
            <person name="Chen T."/>
        </authorList>
    </citation>
    <scope>NUCLEOTIDE SEQUENCE</scope>
    <source>
        <strain evidence="1">Nanhai2018</strain>
        <tissue evidence="1">Muscle</tissue>
    </source>
</reference>
<organism evidence="1 2">
    <name type="scientific">Holothuria leucospilota</name>
    <name type="common">Black long sea cucumber</name>
    <name type="synonym">Mertensiothuria leucospilota</name>
    <dbReference type="NCBI Taxonomy" id="206669"/>
    <lineage>
        <taxon>Eukaryota</taxon>
        <taxon>Metazoa</taxon>
        <taxon>Echinodermata</taxon>
        <taxon>Eleutherozoa</taxon>
        <taxon>Echinozoa</taxon>
        <taxon>Holothuroidea</taxon>
        <taxon>Aspidochirotacea</taxon>
        <taxon>Aspidochirotida</taxon>
        <taxon>Holothuriidae</taxon>
        <taxon>Holothuria</taxon>
    </lineage>
</organism>
<protein>
    <submittedName>
        <fullName evidence="1">Uncharacterized protein</fullName>
    </submittedName>
</protein>
<dbReference type="Proteomes" id="UP001152320">
    <property type="component" value="Unassembled WGS sequence"/>
</dbReference>
<evidence type="ECO:0000313" key="1">
    <source>
        <dbReference type="EMBL" id="KAJ8017567.1"/>
    </source>
</evidence>
<proteinExistence type="predicted"/>
<keyword evidence="2" id="KW-1185">Reference proteome</keyword>
<evidence type="ECO:0000313" key="2">
    <source>
        <dbReference type="Proteomes" id="UP001152320"/>
    </source>
</evidence>
<accession>A0A9Q1BAL6</accession>